<feature type="domain" description="STI1" evidence="8">
    <location>
        <begin position="296"/>
        <end position="335"/>
    </location>
</feature>
<dbReference type="SMART" id="SM00727">
    <property type="entry name" value="STI1"/>
    <property type="match status" value="1"/>
</dbReference>
<dbReference type="VEuPathDB" id="VectorBase:ASIC004150"/>
<feature type="repeat" description="TPR" evidence="6">
    <location>
        <begin position="127"/>
        <end position="160"/>
    </location>
</feature>
<dbReference type="InterPro" id="IPR006636">
    <property type="entry name" value="STI1_HS-bd"/>
</dbReference>
<dbReference type="SMART" id="SM00028">
    <property type="entry name" value="TPR"/>
    <property type="match status" value="3"/>
</dbReference>
<evidence type="ECO:0000313" key="9">
    <source>
        <dbReference type="EMBL" id="KFB36979.1"/>
    </source>
</evidence>
<evidence type="ECO:0000256" key="2">
    <source>
        <dbReference type="ARBA" id="ARBA00022737"/>
    </source>
</evidence>
<organism evidence="9">
    <name type="scientific">Anopheles sinensis</name>
    <name type="common">Mosquito</name>
    <dbReference type="NCBI Taxonomy" id="74873"/>
    <lineage>
        <taxon>Eukaryota</taxon>
        <taxon>Metazoa</taxon>
        <taxon>Ecdysozoa</taxon>
        <taxon>Arthropoda</taxon>
        <taxon>Hexapoda</taxon>
        <taxon>Insecta</taxon>
        <taxon>Pterygota</taxon>
        <taxon>Neoptera</taxon>
        <taxon>Endopterygota</taxon>
        <taxon>Diptera</taxon>
        <taxon>Nematocera</taxon>
        <taxon>Culicoidea</taxon>
        <taxon>Culicidae</taxon>
        <taxon>Anophelinae</taxon>
        <taxon>Anopheles</taxon>
    </lineage>
</organism>
<dbReference type="Gene3D" id="1.10.260.100">
    <property type="match status" value="1"/>
</dbReference>
<evidence type="ECO:0000256" key="5">
    <source>
        <dbReference type="ARBA" id="ARBA00064040"/>
    </source>
</evidence>
<dbReference type="Proteomes" id="UP000030765">
    <property type="component" value="Unassembled WGS sequence"/>
</dbReference>
<dbReference type="GO" id="GO:0046983">
    <property type="term" value="F:protein dimerization activity"/>
    <property type="evidence" value="ECO:0007669"/>
    <property type="project" value="InterPro"/>
</dbReference>
<feature type="region of interest" description="Disordered" evidence="7">
    <location>
        <begin position="50"/>
        <end position="128"/>
    </location>
</feature>
<evidence type="ECO:0000313" key="10">
    <source>
        <dbReference type="EnsemblMetazoa" id="ASIC004150-PA"/>
    </source>
</evidence>
<evidence type="ECO:0000256" key="4">
    <source>
        <dbReference type="ARBA" id="ARBA00037033"/>
    </source>
</evidence>
<dbReference type="PANTHER" id="PTHR45883:SF2">
    <property type="entry name" value="HSC70-INTERACTING PROTEIN"/>
    <property type="match status" value="1"/>
</dbReference>
<reference evidence="10" key="2">
    <citation type="submission" date="2020-05" db="UniProtKB">
        <authorList>
            <consortium name="EnsemblMetazoa"/>
        </authorList>
    </citation>
    <scope>IDENTIFICATION</scope>
</reference>
<dbReference type="PROSITE" id="PS50005">
    <property type="entry name" value="TPR"/>
    <property type="match status" value="2"/>
</dbReference>
<dbReference type="PANTHER" id="PTHR45883">
    <property type="entry name" value="HSC70-INTERACTING PROTEIN"/>
    <property type="match status" value="1"/>
</dbReference>
<dbReference type="FunFam" id="1.25.40.10:FF:000112">
    <property type="entry name" value="FAM10 family protein"/>
    <property type="match status" value="1"/>
</dbReference>
<comment type="subunit">
    <text evidence="5">Homotetramer. Interacts with Hsc70 as well as DNAJ homologs and Hsp90.</text>
</comment>
<dbReference type="Pfam" id="PF13414">
    <property type="entry name" value="TPR_11"/>
    <property type="match status" value="1"/>
</dbReference>
<dbReference type="OMA" id="YEKRRYK"/>
<keyword evidence="3 6" id="KW-0802">TPR repeat</keyword>
<dbReference type="EMBL" id="KE524808">
    <property type="protein sequence ID" value="KFB36979.1"/>
    <property type="molecule type" value="Genomic_DNA"/>
</dbReference>
<dbReference type="Pfam" id="PF18253">
    <property type="entry name" value="HipN"/>
    <property type="match status" value="1"/>
</dbReference>
<evidence type="ECO:0000256" key="1">
    <source>
        <dbReference type="ARBA" id="ARBA00009015"/>
    </source>
</evidence>
<evidence type="ECO:0000256" key="7">
    <source>
        <dbReference type="SAM" id="MobiDB-lite"/>
    </source>
</evidence>
<feature type="compositionally biased region" description="Basic and acidic residues" evidence="7">
    <location>
        <begin position="242"/>
        <end position="279"/>
    </location>
</feature>
<feature type="region of interest" description="Disordered" evidence="7">
    <location>
        <begin position="238"/>
        <end position="291"/>
    </location>
</feature>
<accession>A0A084VG85</accession>
<dbReference type="GO" id="GO:0005634">
    <property type="term" value="C:nucleus"/>
    <property type="evidence" value="ECO:0007669"/>
    <property type="project" value="UniProtKB-ARBA"/>
</dbReference>
<evidence type="ECO:0000313" key="11">
    <source>
        <dbReference type="Proteomes" id="UP000030765"/>
    </source>
</evidence>
<proteinExistence type="inferred from homology"/>
<dbReference type="InterPro" id="IPR011990">
    <property type="entry name" value="TPR-like_helical_dom_sf"/>
</dbReference>
<dbReference type="SUPFAM" id="SSF48452">
    <property type="entry name" value="TPR-like"/>
    <property type="match status" value="1"/>
</dbReference>
<feature type="compositionally biased region" description="Acidic residues" evidence="7">
    <location>
        <begin position="88"/>
        <end position="108"/>
    </location>
</feature>
<dbReference type="Gene3D" id="6.10.250.3420">
    <property type="match status" value="1"/>
</dbReference>
<reference evidence="9 11" key="1">
    <citation type="journal article" date="2014" name="BMC Genomics">
        <title>Genome sequence of Anopheles sinensis provides insight into genetics basis of mosquito competence for malaria parasites.</title>
        <authorList>
            <person name="Zhou D."/>
            <person name="Zhang D."/>
            <person name="Ding G."/>
            <person name="Shi L."/>
            <person name="Hou Q."/>
            <person name="Ye Y."/>
            <person name="Xu Y."/>
            <person name="Zhou H."/>
            <person name="Xiong C."/>
            <person name="Li S."/>
            <person name="Yu J."/>
            <person name="Hong S."/>
            <person name="Yu X."/>
            <person name="Zou P."/>
            <person name="Chen C."/>
            <person name="Chang X."/>
            <person name="Wang W."/>
            <person name="Lv Y."/>
            <person name="Sun Y."/>
            <person name="Ma L."/>
            <person name="Shen B."/>
            <person name="Zhu C."/>
        </authorList>
    </citation>
    <scope>NUCLEOTIDE SEQUENCE [LARGE SCALE GENOMIC DNA]</scope>
</reference>
<dbReference type="EnsemblMetazoa" id="ASIC004150-RA">
    <property type="protein sequence ID" value="ASIC004150-PA"/>
    <property type="gene ID" value="ASIC004150"/>
</dbReference>
<dbReference type="Gene3D" id="1.25.40.10">
    <property type="entry name" value="Tetratricopeptide repeat domain"/>
    <property type="match status" value="1"/>
</dbReference>
<comment type="function">
    <text evidence="4">One HIP oligomer binds the ATPase domains of at least two HSC70 molecules dependent on activation of the HSC70 ATPase by HSP40. Stabilizes the ADP state of HSC70 that has a high affinity for substrate protein. Through its own chaperone activity, it may contribute to the interaction of HSC70 with various target proteins.</text>
</comment>
<gene>
    <name evidence="9" type="ORF">ZHAS_00004150</name>
</gene>
<dbReference type="GO" id="GO:0030544">
    <property type="term" value="F:Hsp70 protein binding"/>
    <property type="evidence" value="ECO:0007669"/>
    <property type="project" value="TreeGrafter"/>
</dbReference>
<keyword evidence="11" id="KW-1185">Reference proteome</keyword>
<dbReference type="EMBL" id="ATLV01012699">
    <property type="status" value="NOT_ANNOTATED_CDS"/>
    <property type="molecule type" value="Genomic_DNA"/>
</dbReference>
<feature type="repeat" description="TPR" evidence="6">
    <location>
        <begin position="161"/>
        <end position="194"/>
    </location>
</feature>
<dbReference type="InterPro" id="IPR034649">
    <property type="entry name" value="Hip_N"/>
</dbReference>
<keyword evidence="2" id="KW-0677">Repeat</keyword>
<evidence type="ECO:0000259" key="8">
    <source>
        <dbReference type="SMART" id="SM00727"/>
    </source>
</evidence>
<dbReference type="STRING" id="74873.A0A084VG85"/>
<feature type="compositionally biased region" description="Gly residues" evidence="7">
    <location>
        <begin position="282"/>
        <end position="291"/>
    </location>
</feature>
<dbReference type="GO" id="GO:1902494">
    <property type="term" value="C:catalytic complex"/>
    <property type="evidence" value="ECO:0007669"/>
    <property type="project" value="UniProtKB-ARBA"/>
</dbReference>
<dbReference type="InterPro" id="IPR019734">
    <property type="entry name" value="TPR_rpt"/>
</dbReference>
<evidence type="ECO:0000256" key="6">
    <source>
        <dbReference type="PROSITE-ProRule" id="PRU00339"/>
    </source>
</evidence>
<feature type="compositionally biased region" description="Low complexity" evidence="7">
    <location>
        <begin position="58"/>
        <end position="74"/>
    </location>
</feature>
<dbReference type="CDD" id="cd14438">
    <property type="entry name" value="Hip_N"/>
    <property type="match status" value="1"/>
</dbReference>
<evidence type="ECO:0000256" key="3">
    <source>
        <dbReference type="ARBA" id="ARBA00022803"/>
    </source>
</evidence>
<dbReference type="VEuPathDB" id="VectorBase:ASIS022184"/>
<dbReference type="OrthoDB" id="533763at2759"/>
<dbReference type="AlphaFoldDB" id="A0A084VG85"/>
<dbReference type="FunFam" id="6.10.250.3420:FF:000001">
    <property type="entry name" value="Hsc70-interacting protein-like protein"/>
    <property type="match status" value="1"/>
</dbReference>
<protein>
    <submittedName>
        <fullName evidence="9">AGAP009119-PA-like protein</fullName>
    </submittedName>
</protein>
<name>A0A084VG85_ANOSI</name>
<comment type="similarity">
    <text evidence="1">Belongs to the FAM10 family.</text>
</comment>
<sequence length="445" mass="48933">MECPINPAELQKLKVFINLCQMTPQLLNLPQLDFLKSFIVSLGGKVPEGQPDFGSMGAKGTESSSNSSASAEAKTTTKEEEAPPVVESDPESDLELDNEGCVEPDTEPDQPMGDASKEPSEEEFDQANDLRSQAAAAYSEQKYDEAVKLFTEAIQLNPKSALYYAKRGQAYLKLQKPNACIRDCNRALEINPDSATAYKFRGRANRLLGHWEEAAKDLRQACKLDFDEEADEWLKEVTPNAKKIEQHKQKQERRKQEREFRERQERVRKAQEANRKAAEEGPAGGAGGMPDFGGAGADLFNAFRDPEVSAAMSDIFSNPANISKYQNNPKIMNILMKFYSQAEKGGVPGFPGAGGAGGAGGFPGFPGFGGGAGGFPGLVAPVVRILVPEERVREPVPVVRVLTIWTKAMHLKFSFISQRTFVRSAFELEQKRVAFLYQMPCQLAI</sequence>